<sequence>MHHPRVAFGSKERKSFSQFPDEKARPGVDNRIGGIISLRMSFTPF</sequence>
<dbReference type="EnsemblBacteria" id="CAD78554">
    <property type="protein sequence ID" value="CAD78554"/>
    <property type="gene ID" value="RB8275"/>
</dbReference>
<dbReference type="STRING" id="243090.RB8275"/>
<feature type="region of interest" description="Disordered" evidence="1">
    <location>
        <begin position="1"/>
        <end position="25"/>
    </location>
</feature>
<keyword evidence="3" id="KW-1185">Reference proteome</keyword>
<organism evidence="2 3">
    <name type="scientific">Rhodopirellula baltica (strain DSM 10527 / NCIMB 13988 / SH1)</name>
    <dbReference type="NCBI Taxonomy" id="243090"/>
    <lineage>
        <taxon>Bacteria</taxon>
        <taxon>Pseudomonadati</taxon>
        <taxon>Planctomycetota</taxon>
        <taxon>Planctomycetia</taxon>
        <taxon>Pirellulales</taxon>
        <taxon>Pirellulaceae</taxon>
        <taxon>Rhodopirellula</taxon>
    </lineage>
</organism>
<dbReference type="InParanoid" id="Q7UFX5"/>
<name>Q7UFX5_RHOBA</name>
<feature type="compositionally biased region" description="Basic and acidic residues" evidence="1">
    <location>
        <begin position="10"/>
        <end position="25"/>
    </location>
</feature>
<dbReference type="PATRIC" id="fig|243090.15.peg.3986"/>
<evidence type="ECO:0000313" key="2">
    <source>
        <dbReference type="EMBL" id="CAD78554.1"/>
    </source>
</evidence>
<dbReference type="EMBL" id="BX294147">
    <property type="protein sequence ID" value="CAD78554.1"/>
    <property type="molecule type" value="Genomic_DNA"/>
</dbReference>
<dbReference type="AlphaFoldDB" id="Q7UFX5"/>
<evidence type="ECO:0000313" key="3">
    <source>
        <dbReference type="Proteomes" id="UP000001025"/>
    </source>
</evidence>
<proteinExistence type="predicted"/>
<reference evidence="2 3" key="1">
    <citation type="journal article" date="2003" name="Proc. Natl. Acad. Sci. U.S.A.">
        <title>Complete genome sequence of the marine planctomycete Pirellula sp. strain 1.</title>
        <authorList>
            <person name="Gloeckner F.O."/>
            <person name="Kube M."/>
            <person name="Bauer M."/>
            <person name="Teeling H."/>
            <person name="Lombardot T."/>
            <person name="Ludwig W."/>
            <person name="Gade D."/>
            <person name="Beck A."/>
            <person name="Borzym K."/>
            <person name="Heitmann K."/>
            <person name="Rabus R."/>
            <person name="Schlesner H."/>
            <person name="Amann R."/>
            <person name="Reinhardt R."/>
        </authorList>
    </citation>
    <scope>NUCLEOTIDE SEQUENCE [LARGE SCALE GENOMIC DNA]</scope>
    <source>
        <strain evidence="3">DSM 10527 / NCIMB 13988 / SH1</strain>
    </source>
</reference>
<evidence type="ECO:0000256" key="1">
    <source>
        <dbReference type="SAM" id="MobiDB-lite"/>
    </source>
</evidence>
<dbReference type="Proteomes" id="UP000001025">
    <property type="component" value="Chromosome"/>
</dbReference>
<dbReference type="HOGENOM" id="CLU_3204504_0_0_0"/>
<gene>
    <name evidence="2" type="ordered locus">RB8275</name>
</gene>
<accession>Q7UFX5</accession>
<protein>
    <submittedName>
        <fullName evidence="2">Uncharacterized protein</fullName>
    </submittedName>
</protein>
<dbReference type="KEGG" id="rba:RB8275"/>